<feature type="transmembrane region" description="Helical" evidence="2">
    <location>
        <begin position="50"/>
        <end position="72"/>
    </location>
</feature>
<protein>
    <submittedName>
        <fullName evidence="3">Uncharacterized protein</fullName>
    </submittedName>
</protein>
<dbReference type="AlphaFoldDB" id="A0A2S9YQV0"/>
<gene>
    <name evidence="3" type="ORF">ENSA7_28560</name>
</gene>
<keyword evidence="2" id="KW-0812">Transmembrane</keyword>
<dbReference type="EMBL" id="PVNL01000054">
    <property type="protein sequence ID" value="PRQ07463.1"/>
    <property type="molecule type" value="Genomic_DNA"/>
</dbReference>
<organism evidence="3 4">
    <name type="scientific">Enhygromyxa salina</name>
    <dbReference type="NCBI Taxonomy" id="215803"/>
    <lineage>
        <taxon>Bacteria</taxon>
        <taxon>Pseudomonadati</taxon>
        <taxon>Myxococcota</taxon>
        <taxon>Polyangia</taxon>
        <taxon>Nannocystales</taxon>
        <taxon>Nannocystaceae</taxon>
        <taxon>Enhygromyxa</taxon>
    </lineage>
</organism>
<evidence type="ECO:0000313" key="3">
    <source>
        <dbReference type="EMBL" id="PRQ07463.1"/>
    </source>
</evidence>
<proteinExistence type="predicted"/>
<name>A0A2S9YQV0_9BACT</name>
<evidence type="ECO:0000256" key="2">
    <source>
        <dbReference type="SAM" id="Phobius"/>
    </source>
</evidence>
<comment type="caution">
    <text evidence="3">The sequence shown here is derived from an EMBL/GenBank/DDBJ whole genome shotgun (WGS) entry which is preliminary data.</text>
</comment>
<sequence>MTDQAGAPARSLGLRRSVTALTAGDRQLGWAPIFAALAIDLADLATAGPIGLVMGLFVGGVLTTIVASLSGAKLSRALGLGMLGSLYCALPLTEPVPLATMLTALHVFLQRRKHAEQAAKEPEHAESLGDRVVQVGPGHRHATG</sequence>
<accession>A0A2S9YQV0</accession>
<evidence type="ECO:0000313" key="4">
    <source>
        <dbReference type="Proteomes" id="UP000238823"/>
    </source>
</evidence>
<feature type="compositionally biased region" description="Basic and acidic residues" evidence="1">
    <location>
        <begin position="116"/>
        <end position="129"/>
    </location>
</feature>
<reference evidence="3 4" key="1">
    <citation type="submission" date="2018-03" db="EMBL/GenBank/DDBJ databases">
        <title>Draft Genome Sequences of the Obligatory Marine Myxobacteria Enhygromyxa salina SWB007.</title>
        <authorList>
            <person name="Poehlein A."/>
            <person name="Moghaddam J.A."/>
            <person name="Harms H."/>
            <person name="Alanjari M."/>
            <person name="Koenig G.M."/>
            <person name="Daniel R."/>
            <person name="Schaeberle T.F."/>
        </authorList>
    </citation>
    <scope>NUCLEOTIDE SEQUENCE [LARGE SCALE GENOMIC DNA]</scope>
    <source>
        <strain evidence="3 4">SWB007</strain>
    </source>
</reference>
<dbReference type="RefSeq" id="WP_146157687.1">
    <property type="nucleotide sequence ID" value="NZ_PVNL01000054.1"/>
</dbReference>
<keyword evidence="2" id="KW-1133">Transmembrane helix</keyword>
<dbReference type="Proteomes" id="UP000238823">
    <property type="component" value="Unassembled WGS sequence"/>
</dbReference>
<evidence type="ECO:0000256" key="1">
    <source>
        <dbReference type="SAM" id="MobiDB-lite"/>
    </source>
</evidence>
<feature type="region of interest" description="Disordered" evidence="1">
    <location>
        <begin position="116"/>
        <end position="144"/>
    </location>
</feature>
<keyword evidence="2" id="KW-0472">Membrane</keyword>